<protein>
    <submittedName>
        <fullName evidence="2">Uncharacterized protein</fullName>
    </submittedName>
</protein>
<evidence type="ECO:0000313" key="2">
    <source>
        <dbReference type="EMBL" id="JAH32161.1"/>
    </source>
</evidence>
<sequence>MYDTLRFSECGLPLVMYALRYMIGPCMVRDIFRFLPIWASAVRFIFSTVYDYLNKIRY</sequence>
<reference evidence="2" key="2">
    <citation type="journal article" date="2015" name="Fish Shellfish Immunol.">
        <title>Early steps in the European eel (Anguilla anguilla)-Vibrio vulnificus interaction in the gills: Role of the RtxA13 toxin.</title>
        <authorList>
            <person name="Callol A."/>
            <person name="Pajuelo D."/>
            <person name="Ebbesson L."/>
            <person name="Teles M."/>
            <person name="MacKenzie S."/>
            <person name="Amaro C."/>
        </authorList>
    </citation>
    <scope>NUCLEOTIDE SEQUENCE</scope>
</reference>
<accession>A0A0E9RSL9</accession>
<feature type="transmembrane region" description="Helical" evidence="1">
    <location>
        <begin position="31"/>
        <end position="53"/>
    </location>
</feature>
<keyword evidence="1" id="KW-0472">Membrane</keyword>
<dbReference type="AlphaFoldDB" id="A0A0E9RSL9"/>
<organism evidence="2">
    <name type="scientific">Anguilla anguilla</name>
    <name type="common">European freshwater eel</name>
    <name type="synonym">Muraena anguilla</name>
    <dbReference type="NCBI Taxonomy" id="7936"/>
    <lineage>
        <taxon>Eukaryota</taxon>
        <taxon>Metazoa</taxon>
        <taxon>Chordata</taxon>
        <taxon>Craniata</taxon>
        <taxon>Vertebrata</taxon>
        <taxon>Euteleostomi</taxon>
        <taxon>Actinopterygii</taxon>
        <taxon>Neopterygii</taxon>
        <taxon>Teleostei</taxon>
        <taxon>Anguilliformes</taxon>
        <taxon>Anguillidae</taxon>
        <taxon>Anguilla</taxon>
    </lineage>
</organism>
<reference evidence="2" key="1">
    <citation type="submission" date="2014-11" db="EMBL/GenBank/DDBJ databases">
        <authorList>
            <person name="Amaro Gonzalez C."/>
        </authorList>
    </citation>
    <scope>NUCLEOTIDE SEQUENCE</scope>
</reference>
<dbReference type="EMBL" id="GBXM01076416">
    <property type="protein sequence ID" value="JAH32161.1"/>
    <property type="molecule type" value="Transcribed_RNA"/>
</dbReference>
<name>A0A0E9RSL9_ANGAN</name>
<proteinExistence type="predicted"/>
<keyword evidence="1" id="KW-0812">Transmembrane</keyword>
<evidence type="ECO:0000256" key="1">
    <source>
        <dbReference type="SAM" id="Phobius"/>
    </source>
</evidence>
<keyword evidence="1" id="KW-1133">Transmembrane helix</keyword>